<evidence type="ECO:0000313" key="4">
    <source>
        <dbReference type="Proteomes" id="UP000054481"/>
    </source>
</evidence>
<dbReference type="EMBL" id="KQ030511">
    <property type="protein sequence ID" value="KJZ76465.1"/>
    <property type="molecule type" value="Genomic_DNA"/>
</dbReference>
<feature type="chain" id="PRO_5002526000" evidence="2">
    <location>
        <begin position="18"/>
        <end position="352"/>
    </location>
</feature>
<keyword evidence="2" id="KW-0732">Signal</keyword>
<gene>
    <name evidence="3" type="ORF">HIM_04194</name>
</gene>
<dbReference type="AlphaFoldDB" id="A0A0F7ZQ16"/>
<feature type="region of interest" description="Disordered" evidence="1">
    <location>
        <begin position="324"/>
        <end position="352"/>
    </location>
</feature>
<evidence type="ECO:0000256" key="2">
    <source>
        <dbReference type="SAM" id="SignalP"/>
    </source>
</evidence>
<protein>
    <submittedName>
        <fullName evidence="3">Uncharacterized protein</fullName>
    </submittedName>
</protein>
<keyword evidence="4" id="KW-1185">Reference proteome</keyword>
<dbReference type="OrthoDB" id="5137645at2759"/>
<evidence type="ECO:0000256" key="1">
    <source>
        <dbReference type="SAM" id="MobiDB-lite"/>
    </source>
</evidence>
<organism evidence="3 4">
    <name type="scientific">Hirsutella minnesotensis 3608</name>
    <dbReference type="NCBI Taxonomy" id="1043627"/>
    <lineage>
        <taxon>Eukaryota</taxon>
        <taxon>Fungi</taxon>
        <taxon>Dikarya</taxon>
        <taxon>Ascomycota</taxon>
        <taxon>Pezizomycotina</taxon>
        <taxon>Sordariomycetes</taxon>
        <taxon>Hypocreomycetidae</taxon>
        <taxon>Hypocreales</taxon>
        <taxon>Ophiocordycipitaceae</taxon>
        <taxon>Hirsutella</taxon>
    </lineage>
</organism>
<sequence length="352" mass="36189">MVHSLALVTLLAGAAFAAVPADGYGNNHIASRSLPLGLKIGLNPSVNAETSVAANPSVDLAASRRQAEGFKCPEQMSYCPWTKSCSCSPGMTYDLGSKQCSGQAMTGAWPEPSVEPYSSGGAKLGTYCASSPYRIVKYDAKHEYCQANLNNIAFVANLDLAVEIGAYIGLDIDVGAKISAGLKSLCAGLAGLYVGDVVDAVVLFNTNAFGHGVVNADVSAGINLNLLGTVSNILCGLGLGRCNFDCVSYCTKGCQNYIDLGVGVDLGAHLQGLVGLCILPDVVLVVNKAKVVVTVVVKNLLCLVGGLLNGLLGIFNCNCASPAPPSSPPYAYTPPSSYTPPPPAAPSPGYSY</sequence>
<name>A0A0F7ZQ16_9HYPO</name>
<evidence type="ECO:0000313" key="3">
    <source>
        <dbReference type="EMBL" id="KJZ76465.1"/>
    </source>
</evidence>
<reference evidence="3 4" key="1">
    <citation type="journal article" date="2014" name="Genome Biol. Evol.">
        <title>Comparative genomics and transcriptomics analyses reveal divergent lifestyle features of nematode endoparasitic fungus Hirsutella minnesotensis.</title>
        <authorList>
            <person name="Lai Y."/>
            <person name="Liu K."/>
            <person name="Zhang X."/>
            <person name="Zhang X."/>
            <person name="Li K."/>
            <person name="Wang N."/>
            <person name="Shu C."/>
            <person name="Wu Y."/>
            <person name="Wang C."/>
            <person name="Bushley K.E."/>
            <person name="Xiang M."/>
            <person name="Liu X."/>
        </authorList>
    </citation>
    <scope>NUCLEOTIDE SEQUENCE [LARGE SCALE GENOMIC DNA]</scope>
    <source>
        <strain evidence="3 4">3608</strain>
    </source>
</reference>
<feature type="signal peptide" evidence="2">
    <location>
        <begin position="1"/>
        <end position="17"/>
    </location>
</feature>
<feature type="compositionally biased region" description="Pro residues" evidence="1">
    <location>
        <begin position="324"/>
        <end position="346"/>
    </location>
</feature>
<proteinExistence type="predicted"/>
<dbReference type="Proteomes" id="UP000054481">
    <property type="component" value="Unassembled WGS sequence"/>
</dbReference>
<accession>A0A0F7ZQ16</accession>